<dbReference type="NCBIfam" id="TIGR00877">
    <property type="entry name" value="purD"/>
    <property type="match status" value="1"/>
</dbReference>
<evidence type="ECO:0000256" key="8">
    <source>
        <dbReference type="ARBA" id="ARBA00038345"/>
    </source>
</evidence>
<dbReference type="Pfam" id="PF01071">
    <property type="entry name" value="GARS_A"/>
    <property type="match status" value="1"/>
</dbReference>
<dbReference type="Proteomes" id="UP001246372">
    <property type="component" value="Unassembled WGS sequence"/>
</dbReference>
<comment type="catalytic activity">
    <reaction evidence="11">
        <text>5-phospho-beta-D-ribosylamine + glycine + ATP = N(1)-(5-phospho-beta-D-ribosyl)glycinamide + ADP + phosphate + H(+)</text>
        <dbReference type="Rhea" id="RHEA:17453"/>
        <dbReference type="ChEBI" id="CHEBI:15378"/>
        <dbReference type="ChEBI" id="CHEBI:30616"/>
        <dbReference type="ChEBI" id="CHEBI:43474"/>
        <dbReference type="ChEBI" id="CHEBI:57305"/>
        <dbReference type="ChEBI" id="CHEBI:58681"/>
        <dbReference type="ChEBI" id="CHEBI:143788"/>
        <dbReference type="ChEBI" id="CHEBI:456216"/>
        <dbReference type="EC" id="6.3.4.13"/>
    </reaction>
</comment>
<keyword evidence="6 11" id="KW-0658">Purine biosynthesis</keyword>
<dbReference type="Gene3D" id="3.30.1490.20">
    <property type="entry name" value="ATP-grasp fold, A domain"/>
    <property type="match status" value="1"/>
</dbReference>
<accession>A0ABU3P9P1</accession>
<reference evidence="14" key="1">
    <citation type="submission" date="2023-09" db="EMBL/GenBank/DDBJ databases">
        <title>Paucibacter sp. APW11 Genome sequencing and assembly.</title>
        <authorList>
            <person name="Kim I."/>
        </authorList>
    </citation>
    <scope>NUCLEOTIDE SEQUENCE</scope>
    <source>
        <strain evidence="14">APW11</strain>
    </source>
</reference>
<dbReference type="SMART" id="SM01209">
    <property type="entry name" value="GARS_A"/>
    <property type="match status" value="1"/>
</dbReference>
<dbReference type="SUPFAM" id="SSF51246">
    <property type="entry name" value="Rudiment single hybrid motif"/>
    <property type="match status" value="1"/>
</dbReference>
<evidence type="ECO:0000256" key="11">
    <source>
        <dbReference type="HAMAP-Rule" id="MF_00138"/>
    </source>
</evidence>
<evidence type="ECO:0000313" key="15">
    <source>
        <dbReference type="Proteomes" id="UP001246372"/>
    </source>
</evidence>
<proteinExistence type="inferred from homology"/>
<name>A0ABU3P9P1_9BURK</name>
<dbReference type="EC" id="6.3.4.13" evidence="3 11"/>
<dbReference type="InterPro" id="IPR016185">
    <property type="entry name" value="PreATP-grasp_dom_sf"/>
</dbReference>
<evidence type="ECO:0000256" key="1">
    <source>
        <dbReference type="ARBA" id="ARBA00001936"/>
    </source>
</evidence>
<dbReference type="InterPro" id="IPR020561">
    <property type="entry name" value="PRibGlycinamid_synth_ATP-grasp"/>
</dbReference>
<dbReference type="SMART" id="SM01210">
    <property type="entry name" value="GARS_C"/>
    <property type="match status" value="1"/>
</dbReference>
<dbReference type="Pfam" id="PF02844">
    <property type="entry name" value="GARS_N"/>
    <property type="match status" value="1"/>
</dbReference>
<gene>
    <name evidence="11 14" type="primary">purD</name>
    <name evidence="14" type="ORF">RQP53_08330</name>
</gene>
<dbReference type="InterPro" id="IPR020560">
    <property type="entry name" value="PRibGlycinamide_synth_C-dom"/>
</dbReference>
<dbReference type="InterPro" id="IPR013815">
    <property type="entry name" value="ATP_grasp_subdomain_1"/>
</dbReference>
<dbReference type="Gene3D" id="3.90.600.10">
    <property type="entry name" value="Phosphoribosylglycinamide synthetase, C-terminal domain"/>
    <property type="match status" value="1"/>
</dbReference>
<dbReference type="Pfam" id="PF02843">
    <property type="entry name" value="GARS_C"/>
    <property type="match status" value="1"/>
</dbReference>
<sequence length="426" mass="45536">MKVLVLGNGGREHALAWKLAQCERVSQVFVAPGNGGTALDARLKNIAITDVKALADFTTEEKIALTVVGPEAFLAAGVVDEFRARGLRIFGPTKAAAQLESSKAFAKDFMKRHGIPTAAYESFTDVAAAHAYVDAQGAPIVIKADGLAAGKGVVVAMTLEQAHEAIDWILADNKLGVTHNEGGARVVIEQFLEGEEASFIVLCDGKNVVSLATSQDHKRLLDGDEGPNTGGMGAYSPAPVVTPNVHAKAMHEIIMPTIQGMARDGIPFTGFLYAGLMIDAHGQPRTVEFNTRMGDPETQPIMMRLKSDLFEVLMHATDGTLDQVELQWDRRVALGVVMAASGYPLQPRKGDAISGLPADAEDAMVFHAGTAVIDSQLQTSGGRVLCVTALGESVRTAQQRAYDALSNIQFDGKQFRRDIGYRAVKR</sequence>
<comment type="caution">
    <text evidence="14">The sequence shown here is derived from an EMBL/GenBank/DDBJ whole genome shotgun (WGS) entry which is preliminary data.</text>
</comment>
<evidence type="ECO:0000256" key="2">
    <source>
        <dbReference type="ARBA" id="ARBA00005174"/>
    </source>
</evidence>
<keyword evidence="4 11" id="KW-0436">Ligase</keyword>
<dbReference type="RefSeq" id="WP_315649759.1">
    <property type="nucleotide sequence ID" value="NZ_JAVXZY010000002.1"/>
</dbReference>
<dbReference type="InterPro" id="IPR000115">
    <property type="entry name" value="PRibGlycinamide_synth"/>
</dbReference>
<evidence type="ECO:0000256" key="10">
    <source>
        <dbReference type="ARBA" id="ARBA00042864"/>
    </source>
</evidence>
<comment type="cofactor">
    <cofactor evidence="1">
        <name>Mn(2+)</name>
        <dbReference type="ChEBI" id="CHEBI:29035"/>
    </cofactor>
</comment>
<dbReference type="SUPFAM" id="SSF52440">
    <property type="entry name" value="PreATP-grasp domain"/>
    <property type="match status" value="1"/>
</dbReference>
<feature type="domain" description="ATP-grasp" evidence="13">
    <location>
        <begin position="107"/>
        <end position="318"/>
    </location>
</feature>
<evidence type="ECO:0000256" key="12">
    <source>
        <dbReference type="PROSITE-ProRule" id="PRU00409"/>
    </source>
</evidence>
<comment type="pathway">
    <text evidence="2 11">Purine metabolism; IMP biosynthesis via de novo pathway; N(1)-(5-phospho-D-ribosyl)glycinamide from 5-phospho-alpha-D-ribose 1-diphosphate: step 2/2.</text>
</comment>
<dbReference type="Gene3D" id="3.30.470.20">
    <property type="entry name" value="ATP-grasp fold, B domain"/>
    <property type="match status" value="1"/>
</dbReference>
<dbReference type="GO" id="GO:0004637">
    <property type="term" value="F:phosphoribosylamine-glycine ligase activity"/>
    <property type="evidence" value="ECO:0007669"/>
    <property type="project" value="UniProtKB-EC"/>
</dbReference>
<protein>
    <recommendedName>
        <fullName evidence="3 11">Phosphoribosylamine--glycine ligase</fullName>
        <ecNumber evidence="3 11">6.3.4.13</ecNumber>
    </recommendedName>
    <alternativeName>
        <fullName evidence="11">GARS</fullName>
    </alternativeName>
    <alternativeName>
        <fullName evidence="9 11">Glycinamide ribonucleotide synthetase</fullName>
    </alternativeName>
    <alternativeName>
        <fullName evidence="10 11">Phosphoribosylglycinamide synthetase</fullName>
    </alternativeName>
</protein>
<evidence type="ECO:0000256" key="7">
    <source>
        <dbReference type="ARBA" id="ARBA00022840"/>
    </source>
</evidence>
<dbReference type="EMBL" id="JAVXZY010000002">
    <property type="protein sequence ID" value="MDT8999269.1"/>
    <property type="molecule type" value="Genomic_DNA"/>
</dbReference>
<dbReference type="Gene3D" id="3.40.50.20">
    <property type="match status" value="1"/>
</dbReference>
<dbReference type="SUPFAM" id="SSF56059">
    <property type="entry name" value="Glutathione synthetase ATP-binding domain-like"/>
    <property type="match status" value="1"/>
</dbReference>
<evidence type="ECO:0000313" key="14">
    <source>
        <dbReference type="EMBL" id="MDT8999269.1"/>
    </source>
</evidence>
<evidence type="ECO:0000256" key="6">
    <source>
        <dbReference type="ARBA" id="ARBA00022755"/>
    </source>
</evidence>
<organism evidence="14 15">
    <name type="scientific">Roseateles aquae</name>
    <dbReference type="NCBI Taxonomy" id="3077235"/>
    <lineage>
        <taxon>Bacteria</taxon>
        <taxon>Pseudomonadati</taxon>
        <taxon>Pseudomonadota</taxon>
        <taxon>Betaproteobacteria</taxon>
        <taxon>Burkholderiales</taxon>
        <taxon>Sphaerotilaceae</taxon>
        <taxon>Roseateles</taxon>
    </lineage>
</organism>
<evidence type="ECO:0000256" key="3">
    <source>
        <dbReference type="ARBA" id="ARBA00013255"/>
    </source>
</evidence>
<comment type="similarity">
    <text evidence="8 11">Belongs to the GARS family.</text>
</comment>
<dbReference type="PANTHER" id="PTHR43472">
    <property type="entry name" value="PHOSPHORIBOSYLAMINE--GLYCINE LIGASE"/>
    <property type="match status" value="1"/>
</dbReference>
<keyword evidence="15" id="KW-1185">Reference proteome</keyword>
<dbReference type="PANTHER" id="PTHR43472:SF1">
    <property type="entry name" value="PHOSPHORIBOSYLAMINE--GLYCINE LIGASE, CHLOROPLASTIC"/>
    <property type="match status" value="1"/>
</dbReference>
<evidence type="ECO:0000256" key="5">
    <source>
        <dbReference type="ARBA" id="ARBA00022741"/>
    </source>
</evidence>
<dbReference type="InterPro" id="IPR011761">
    <property type="entry name" value="ATP-grasp"/>
</dbReference>
<evidence type="ECO:0000259" key="13">
    <source>
        <dbReference type="PROSITE" id="PS50975"/>
    </source>
</evidence>
<dbReference type="InterPro" id="IPR020562">
    <property type="entry name" value="PRibGlycinamide_synth_N"/>
</dbReference>
<evidence type="ECO:0000256" key="9">
    <source>
        <dbReference type="ARBA" id="ARBA00042242"/>
    </source>
</evidence>
<dbReference type="HAMAP" id="MF_00138">
    <property type="entry name" value="GARS"/>
    <property type="match status" value="1"/>
</dbReference>
<keyword evidence="5 12" id="KW-0547">Nucleotide-binding</keyword>
<dbReference type="InterPro" id="IPR037123">
    <property type="entry name" value="PRibGlycinamide_synth_C_sf"/>
</dbReference>
<evidence type="ECO:0000256" key="4">
    <source>
        <dbReference type="ARBA" id="ARBA00022598"/>
    </source>
</evidence>
<dbReference type="PROSITE" id="PS50975">
    <property type="entry name" value="ATP_GRASP"/>
    <property type="match status" value="1"/>
</dbReference>
<dbReference type="InterPro" id="IPR011054">
    <property type="entry name" value="Rudment_hybrid_motif"/>
</dbReference>
<keyword evidence="7 12" id="KW-0067">ATP-binding</keyword>